<feature type="region of interest" description="Disordered" evidence="1">
    <location>
        <begin position="56"/>
        <end position="102"/>
    </location>
</feature>
<dbReference type="AlphaFoldDB" id="A0A4P9VZV6"/>
<reference evidence="3" key="1">
    <citation type="journal article" date="2018" name="Nat. Microbiol.">
        <title>Leveraging single-cell genomics to expand the fungal tree of life.</title>
        <authorList>
            <person name="Ahrendt S.R."/>
            <person name="Quandt C.A."/>
            <person name="Ciobanu D."/>
            <person name="Clum A."/>
            <person name="Salamov A."/>
            <person name="Andreopoulos B."/>
            <person name="Cheng J.F."/>
            <person name="Woyke T."/>
            <person name="Pelin A."/>
            <person name="Henrissat B."/>
            <person name="Reynolds N.K."/>
            <person name="Benny G.L."/>
            <person name="Smith M.E."/>
            <person name="James T.Y."/>
            <person name="Grigoriev I.V."/>
        </authorList>
    </citation>
    <scope>NUCLEOTIDE SEQUENCE [LARGE SCALE GENOMIC DNA]</scope>
</reference>
<name>A0A4P9VZV6_9FUNG</name>
<dbReference type="Proteomes" id="UP000269721">
    <property type="component" value="Unassembled WGS sequence"/>
</dbReference>
<dbReference type="OrthoDB" id="6509975at2759"/>
<protein>
    <recommendedName>
        <fullName evidence="4">Histidine phosphatase superfamily</fullName>
    </recommendedName>
</protein>
<feature type="compositionally biased region" description="Polar residues" evidence="1">
    <location>
        <begin position="56"/>
        <end position="66"/>
    </location>
</feature>
<evidence type="ECO:0000313" key="3">
    <source>
        <dbReference type="Proteomes" id="UP000269721"/>
    </source>
</evidence>
<evidence type="ECO:0000313" key="2">
    <source>
        <dbReference type="EMBL" id="RKO85371.1"/>
    </source>
</evidence>
<accession>A0A4P9VZV6</accession>
<proteinExistence type="predicted"/>
<keyword evidence="3" id="KW-1185">Reference proteome</keyword>
<gene>
    <name evidence="2" type="ORF">BDK51DRAFT_44282</name>
</gene>
<dbReference type="InterPro" id="IPR029033">
    <property type="entry name" value="His_PPase_superfam"/>
</dbReference>
<organism evidence="2 3">
    <name type="scientific">Blyttiomyces helicus</name>
    <dbReference type="NCBI Taxonomy" id="388810"/>
    <lineage>
        <taxon>Eukaryota</taxon>
        <taxon>Fungi</taxon>
        <taxon>Fungi incertae sedis</taxon>
        <taxon>Chytridiomycota</taxon>
        <taxon>Chytridiomycota incertae sedis</taxon>
        <taxon>Chytridiomycetes</taxon>
        <taxon>Chytridiomycetes incertae sedis</taxon>
        <taxon>Blyttiomyces</taxon>
    </lineage>
</organism>
<evidence type="ECO:0008006" key="4">
    <source>
        <dbReference type="Google" id="ProtNLM"/>
    </source>
</evidence>
<dbReference type="EMBL" id="KZ999147">
    <property type="protein sequence ID" value="RKO85371.1"/>
    <property type="molecule type" value="Genomic_DNA"/>
</dbReference>
<dbReference type="SUPFAM" id="SSF53254">
    <property type="entry name" value="Phosphoglycerate mutase-like"/>
    <property type="match status" value="1"/>
</dbReference>
<evidence type="ECO:0000256" key="1">
    <source>
        <dbReference type="SAM" id="MobiDB-lite"/>
    </source>
</evidence>
<sequence length="102" mass="10727">MGCSLLTTVVRNMEAAIASPDTAPRTFAAFSHAETIIPLIASLGLVIKFNIAHGTKATSSTVTSNSPPIPSIGAKEDASRYFTGPSISSPPRRFRLQTPLSL</sequence>
<dbReference type="Gene3D" id="3.40.50.1240">
    <property type="entry name" value="Phosphoglycerate mutase-like"/>
    <property type="match status" value="1"/>
</dbReference>